<proteinExistence type="inferred from homology"/>
<evidence type="ECO:0000256" key="5">
    <source>
        <dbReference type="ARBA" id="ARBA00023128"/>
    </source>
</evidence>
<dbReference type="AlphaFoldDB" id="G8JP33"/>
<name>G8JP33_ERECY</name>
<dbReference type="HOGENOM" id="CLU_039957_0_0_1"/>
<dbReference type="Proteomes" id="UP000006790">
    <property type="component" value="Chromosome 2"/>
</dbReference>
<dbReference type="InParanoid" id="G8JP33"/>
<accession>G8JP33</accession>
<dbReference type="InterPro" id="IPR019368">
    <property type="entry name" value="Ribosomal_mS29"/>
</dbReference>
<comment type="similarity">
    <text evidence="2">Belongs to the mitochondrion-specific ribosomal protein mS29 family.</text>
</comment>
<keyword evidence="3" id="KW-0809">Transit peptide</keyword>
<evidence type="ECO:0000313" key="8">
    <source>
        <dbReference type="EMBL" id="AET37938.1"/>
    </source>
</evidence>
<gene>
    <name evidence="8" type="ordered locus">Ecym_2189</name>
</gene>
<dbReference type="GO" id="GO:0005763">
    <property type="term" value="C:mitochondrial small ribosomal subunit"/>
    <property type="evidence" value="ECO:0007669"/>
    <property type="project" value="EnsemblFungi"/>
</dbReference>
<dbReference type="RefSeq" id="XP_003644755.1">
    <property type="nucleotide sequence ID" value="XM_003644707.1"/>
</dbReference>
<dbReference type="InterPro" id="IPR027417">
    <property type="entry name" value="P-loop_NTPase"/>
</dbReference>
<dbReference type="STRING" id="931890.G8JP33"/>
<reference evidence="9" key="1">
    <citation type="journal article" date="2012" name="G3 (Bethesda)">
        <title>Pichia sorbitophila, an interspecies yeast hybrid reveals early steps of genome resolution following polyploidization.</title>
        <authorList>
            <person name="Leh Louis V."/>
            <person name="Despons L."/>
            <person name="Friedrich A."/>
            <person name="Martin T."/>
            <person name="Durrens P."/>
            <person name="Casaregola S."/>
            <person name="Neuveglise C."/>
            <person name="Fairhead C."/>
            <person name="Marck C."/>
            <person name="Cruz J.A."/>
            <person name="Straub M.L."/>
            <person name="Kugler V."/>
            <person name="Sacerdot C."/>
            <person name="Uzunov Z."/>
            <person name="Thierry A."/>
            <person name="Weiss S."/>
            <person name="Bleykasten C."/>
            <person name="De Montigny J."/>
            <person name="Jacques N."/>
            <person name="Jung P."/>
            <person name="Lemaire M."/>
            <person name="Mallet S."/>
            <person name="Morel G."/>
            <person name="Richard G.F."/>
            <person name="Sarkar A."/>
            <person name="Savel G."/>
            <person name="Schacherer J."/>
            <person name="Seret M.L."/>
            <person name="Talla E."/>
            <person name="Samson G."/>
            <person name="Jubin C."/>
            <person name="Poulain J."/>
            <person name="Vacherie B."/>
            <person name="Barbe V."/>
            <person name="Pelletier E."/>
            <person name="Sherman D.J."/>
            <person name="Westhof E."/>
            <person name="Weissenbach J."/>
            <person name="Baret P.V."/>
            <person name="Wincker P."/>
            <person name="Gaillardin C."/>
            <person name="Dujon B."/>
            <person name="Souciet J.L."/>
        </authorList>
    </citation>
    <scope>NUCLEOTIDE SEQUENCE [LARGE SCALE GENOMIC DNA]</scope>
    <source>
        <strain evidence="9">CBS 270.75 / DBVPG 7215 / KCTC 17166 / NRRL Y-17582</strain>
    </source>
</reference>
<keyword evidence="4" id="KW-0689">Ribosomal protein</keyword>
<dbReference type="eggNOG" id="KOG3928">
    <property type="taxonomic scope" value="Eukaryota"/>
</dbReference>
<protein>
    <recommendedName>
        <fullName evidence="7">Small ribosomal subunit protein mS29</fullName>
    </recommendedName>
</protein>
<dbReference type="OrthoDB" id="274828at2759"/>
<evidence type="ECO:0000256" key="4">
    <source>
        <dbReference type="ARBA" id="ARBA00022980"/>
    </source>
</evidence>
<dbReference type="GO" id="GO:0003735">
    <property type="term" value="F:structural constituent of ribosome"/>
    <property type="evidence" value="ECO:0007669"/>
    <property type="project" value="EnsemblFungi"/>
</dbReference>
<dbReference type="KEGG" id="erc:Ecym_2189"/>
<dbReference type="Gene3D" id="3.40.50.300">
    <property type="entry name" value="P-loop containing nucleotide triphosphate hydrolases"/>
    <property type="match status" value="1"/>
</dbReference>
<dbReference type="PANTHER" id="PTHR12810">
    <property type="entry name" value="MITOCHONDRIAL 28S RIBOSOMAL PROTEIN S29"/>
    <property type="match status" value="1"/>
</dbReference>
<dbReference type="PIRSF" id="PIRSF036996">
    <property type="entry name" value="RSM23"/>
    <property type="match status" value="1"/>
</dbReference>
<evidence type="ECO:0000256" key="3">
    <source>
        <dbReference type="ARBA" id="ARBA00022946"/>
    </source>
</evidence>
<dbReference type="SUPFAM" id="SSF52540">
    <property type="entry name" value="P-loop containing nucleoside triphosphate hydrolases"/>
    <property type="match status" value="1"/>
</dbReference>
<dbReference type="EMBL" id="CP002498">
    <property type="protein sequence ID" value="AET37938.1"/>
    <property type="molecule type" value="Genomic_DNA"/>
</dbReference>
<evidence type="ECO:0000256" key="7">
    <source>
        <dbReference type="ARBA" id="ARBA00035140"/>
    </source>
</evidence>
<keyword evidence="5" id="KW-0496">Mitochondrion</keyword>
<evidence type="ECO:0000256" key="2">
    <source>
        <dbReference type="ARBA" id="ARBA00009863"/>
    </source>
</evidence>
<dbReference type="FunCoup" id="G8JP33">
    <property type="interactions" value="129"/>
</dbReference>
<sequence>MFRNQTRQFSAVRILTAAGKKTPKQGFSRNKTLNSKSAAKKVSGSFHKRWRAVVSTSGFNKTATAAALPEFTHKHIKNEVASYTETQLKGLYRLGAFKPDQMNELFQRPISLVRDESTKKLFQQIDSAKNKKFIITGEPGVGKSTLLAQALALGIDKKALIIHLSHPDRFLNGTNDYYYDGKQYVQPMYLRDLLKKTFHLNNAETLKSIPLSKEYKFKTNNADGGVKSITLSSKENTLMDLLNFTAAPRSRAAHFGAVIHEISTQSLFPVFFTVDNFSRILTTPFTAYKNVENKNIHLLEFQLGKFIMDVVSGAVKFRHSGSCVLLATSGIDRTNRTLPIGLGKLPHDHYLTRYHYEPIFAELMQKGGVQEFKVEKMSKEDLKKLLDFYIKSNILLNKELNEKTFDQLVDEKYFISGNGNPRELLKCIALNPY</sequence>
<evidence type="ECO:0000256" key="1">
    <source>
        <dbReference type="ARBA" id="ARBA00004173"/>
    </source>
</evidence>
<keyword evidence="9" id="KW-1185">Reference proteome</keyword>
<keyword evidence="6" id="KW-0687">Ribonucleoprotein</keyword>
<dbReference type="Pfam" id="PF10236">
    <property type="entry name" value="DAP3"/>
    <property type="match status" value="1"/>
</dbReference>
<comment type="subcellular location">
    <subcellularLocation>
        <location evidence="1">Mitochondrion</location>
    </subcellularLocation>
</comment>
<dbReference type="PANTHER" id="PTHR12810:SF0">
    <property type="entry name" value="SMALL RIBOSOMAL SUBUNIT PROTEIN MS29"/>
    <property type="match status" value="1"/>
</dbReference>
<evidence type="ECO:0000313" key="9">
    <source>
        <dbReference type="Proteomes" id="UP000006790"/>
    </source>
</evidence>
<dbReference type="GO" id="GO:0032543">
    <property type="term" value="P:mitochondrial translation"/>
    <property type="evidence" value="ECO:0007669"/>
    <property type="project" value="InterPro"/>
</dbReference>
<dbReference type="OMA" id="GLAHWMT"/>
<dbReference type="GeneID" id="11471812"/>
<organism evidence="8 9">
    <name type="scientific">Eremothecium cymbalariae (strain CBS 270.75 / DBVPG 7215 / KCTC 17166 / NRRL Y-17582)</name>
    <name type="common">Yeast</name>
    <dbReference type="NCBI Taxonomy" id="931890"/>
    <lineage>
        <taxon>Eukaryota</taxon>
        <taxon>Fungi</taxon>
        <taxon>Dikarya</taxon>
        <taxon>Ascomycota</taxon>
        <taxon>Saccharomycotina</taxon>
        <taxon>Saccharomycetes</taxon>
        <taxon>Saccharomycetales</taxon>
        <taxon>Saccharomycetaceae</taxon>
        <taxon>Eremothecium</taxon>
    </lineage>
</organism>
<dbReference type="InterPro" id="IPR017082">
    <property type="entry name" value="Ribosomal_mS29_fun"/>
</dbReference>
<evidence type="ECO:0000256" key="6">
    <source>
        <dbReference type="ARBA" id="ARBA00023274"/>
    </source>
</evidence>